<evidence type="ECO:0000259" key="6">
    <source>
        <dbReference type="Pfam" id="PF00535"/>
    </source>
</evidence>
<dbReference type="AlphaFoldDB" id="A0A432ML24"/>
<dbReference type="Gene3D" id="3.90.550.10">
    <property type="entry name" value="Spore Coat Polysaccharide Biosynthesis Protein SpsA, Chain A"/>
    <property type="match status" value="1"/>
</dbReference>
<keyword evidence="3" id="KW-0328">Glycosyltransferase</keyword>
<dbReference type="GO" id="GO:0016757">
    <property type="term" value="F:glycosyltransferase activity"/>
    <property type="evidence" value="ECO:0007669"/>
    <property type="project" value="UniProtKB-KW"/>
</dbReference>
<organism evidence="7 8">
    <name type="scientific">Tautonia sociabilis</name>
    <dbReference type="NCBI Taxonomy" id="2080755"/>
    <lineage>
        <taxon>Bacteria</taxon>
        <taxon>Pseudomonadati</taxon>
        <taxon>Planctomycetota</taxon>
        <taxon>Planctomycetia</taxon>
        <taxon>Isosphaerales</taxon>
        <taxon>Isosphaeraceae</taxon>
        <taxon>Tautonia</taxon>
    </lineage>
</organism>
<sequence length="245" mass="27260">MDSHCERSMPVSIVIPTLDEACHLGATLEAVGRIRGEVEVIVADGGSRDETVQIARCRGARVVESVRGRGAQLHAGAIAARGSVLWFLHADTLPPADGAEKILRALRHPCVVGGNFAIVFDGPSRWAGFLTRLYPRLRWLGLRYGDSGIFVRREAYDHAGGFRPYPIFEDLDLIRRLRKLGRFVRLPSTVVTSSRRFEGRNFAPVFACWSSLQLLYWLGVSPHVLGKYYSSMRRGDRRSTRSPGA</sequence>
<evidence type="ECO:0000256" key="5">
    <source>
        <dbReference type="ARBA" id="ARBA00023136"/>
    </source>
</evidence>
<comment type="subcellular location">
    <subcellularLocation>
        <location evidence="1">Cell membrane</location>
    </subcellularLocation>
</comment>
<evidence type="ECO:0000313" key="7">
    <source>
        <dbReference type="EMBL" id="RUL87959.1"/>
    </source>
</evidence>
<protein>
    <submittedName>
        <fullName evidence="7">Glycosyltransferase</fullName>
    </submittedName>
</protein>
<dbReference type="EMBL" id="RYZH01000015">
    <property type="protein sequence ID" value="RUL87959.1"/>
    <property type="molecule type" value="Genomic_DNA"/>
</dbReference>
<comment type="caution">
    <text evidence="7">The sequence shown here is derived from an EMBL/GenBank/DDBJ whole genome shotgun (WGS) entry which is preliminary data.</text>
</comment>
<dbReference type="PANTHER" id="PTHR43646">
    <property type="entry name" value="GLYCOSYLTRANSFERASE"/>
    <property type="match status" value="1"/>
</dbReference>
<keyword evidence="2" id="KW-1003">Cell membrane</keyword>
<keyword evidence="4 7" id="KW-0808">Transferase</keyword>
<reference evidence="7 8" key="1">
    <citation type="submission" date="2018-12" db="EMBL/GenBank/DDBJ databases">
        <authorList>
            <person name="Toschakov S.V."/>
        </authorList>
    </citation>
    <scope>NUCLEOTIDE SEQUENCE [LARGE SCALE GENOMIC DNA]</scope>
    <source>
        <strain evidence="7 8">GM2012</strain>
    </source>
</reference>
<dbReference type="GO" id="GO:0005886">
    <property type="term" value="C:plasma membrane"/>
    <property type="evidence" value="ECO:0007669"/>
    <property type="project" value="UniProtKB-SubCell"/>
</dbReference>
<evidence type="ECO:0000256" key="1">
    <source>
        <dbReference type="ARBA" id="ARBA00004236"/>
    </source>
</evidence>
<gene>
    <name evidence="7" type="ORF">TsocGM_09550</name>
</gene>
<evidence type="ECO:0000256" key="4">
    <source>
        <dbReference type="ARBA" id="ARBA00022679"/>
    </source>
</evidence>
<dbReference type="PANTHER" id="PTHR43646:SF2">
    <property type="entry name" value="GLYCOSYLTRANSFERASE 2-LIKE DOMAIN-CONTAINING PROTEIN"/>
    <property type="match status" value="1"/>
</dbReference>
<dbReference type="CDD" id="cd02522">
    <property type="entry name" value="GT_2_like_a"/>
    <property type="match status" value="1"/>
</dbReference>
<keyword evidence="5" id="KW-0472">Membrane</keyword>
<dbReference type="SUPFAM" id="SSF53448">
    <property type="entry name" value="Nucleotide-diphospho-sugar transferases"/>
    <property type="match status" value="1"/>
</dbReference>
<keyword evidence="8" id="KW-1185">Reference proteome</keyword>
<dbReference type="NCBIfam" id="TIGR04283">
    <property type="entry name" value="glyco_like_mftF"/>
    <property type="match status" value="1"/>
</dbReference>
<dbReference type="InterPro" id="IPR026461">
    <property type="entry name" value="Trfase_2_rSAM/seldom_assoc"/>
</dbReference>
<evidence type="ECO:0000256" key="2">
    <source>
        <dbReference type="ARBA" id="ARBA00022475"/>
    </source>
</evidence>
<dbReference type="Proteomes" id="UP000280296">
    <property type="component" value="Unassembled WGS sequence"/>
</dbReference>
<dbReference type="Pfam" id="PF00535">
    <property type="entry name" value="Glycos_transf_2"/>
    <property type="match status" value="1"/>
</dbReference>
<evidence type="ECO:0000256" key="3">
    <source>
        <dbReference type="ARBA" id="ARBA00022676"/>
    </source>
</evidence>
<evidence type="ECO:0000313" key="8">
    <source>
        <dbReference type="Proteomes" id="UP000280296"/>
    </source>
</evidence>
<feature type="domain" description="Glycosyltransferase 2-like" evidence="6">
    <location>
        <begin position="12"/>
        <end position="130"/>
    </location>
</feature>
<dbReference type="InterPro" id="IPR001173">
    <property type="entry name" value="Glyco_trans_2-like"/>
</dbReference>
<reference evidence="7 8" key="2">
    <citation type="submission" date="2019-01" db="EMBL/GenBank/DDBJ databases">
        <title>Tautonia sociabilis, a novel thermotolerant planctomycete of Isosphaeraceae family, isolated from a 4000 m deep subterranean habitat.</title>
        <authorList>
            <person name="Kovaleva O.L."/>
            <person name="Elcheninov A.G."/>
            <person name="Van Heerden E."/>
            <person name="Toshchakov S.V."/>
            <person name="Novikov A."/>
            <person name="Bonch-Osmolovskaya E.A."/>
            <person name="Kublanov I.V."/>
        </authorList>
    </citation>
    <scope>NUCLEOTIDE SEQUENCE [LARGE SCALE GENOMIC DNA]</scope>
    <source>
        <strain evidence="7 8">GM2012</strain>
    </source>
</reference>
<proteinExistence type="predicted"/>
<dbReference type="InterPro" id="IPR029044">
    <property type="entry name" value="Nucleotide-diphossugar_trans"/>
</dbReference>
<name>A0A432ML24_9BACT</name>
<accession>A0A432ML24</accession>